<dbReference type="GO" id="GO:0005829">
    <property type="term" value="C:cytosol"/>
    <property type="evidence" value="ECO:0007669"/>
    <property type="project" value="TreeGrafter"/>
</dbReference>
<feature type="binding site" evidence="5">
    <location>
        <begin position="111"/>
        <end position="114"/>
    </location>
    <ligand>
        <name>(6S)-5,6,7,8-tetrahydrofolate</name>
        <dbReference type="ChEBI" id="CHEBI:57453"/>
    </ligand>
</feature>
<dbReference type="Pfam" id="PF00551">
    <property type="entry name" value="Formyl_trans_N"/>
    <property type="match status" value="1"/>
</dbReference>
<proteinExistence type="inferred from homology"/>
<comment type="similarity">
    <text evidence="1 5">Belongs to the Fmt family.</text>
</comment>
<reference evidence="8 9" key="1">
    <citation type="submission" date="2016-01" db="EMBL/GenBank/DDBJ databases">
        <title>Genome sequencing of Roseivirga spongicola UST030701-084.</title>
        <authorList>
            <person name="Selvaratnam C."/>
            <person name="Thevarajoo S."/>
            <person name="Goh K.M."/>
            <person name="Ee R."/>
            <person name="Chan K.-G."/>
            <person name="Chong C.S."/>
        </authorList>
    </citation>
    <scope>NUCLEOTIDE SEQUENCE [LARGE SCALE GENOMIC DNA]</scope>
    <source>
        <strain evidence="8 9">UST030701-084</strain>
    </source>
</reference>
<dbReference type="SUPFAM" id="SSF53328">
    <property type="entry name" value="Formyltransferase"/>
    <property type="match status" value="1"/>
</dbReference>
<comment type="caution">
    <text evidence="8">The sequence shown here is derived from an EMBL/GenBank/DDBJ whole genome shotgun (WGS) entry which is preliminary data.</text>
</comment>
<dbReference type="AlphaFoldDB" id="A0A150XAV0"/>
<dbReference type="HAMAP" id="MF_00182">
    <property type="entry name" value="Formyl_trans"/>
    <property type="match status" value="1"/>
</dbReference>
<evidence type="ECO:0000256" key="3">
    <source>
        <dbReference type="ARBA" id="ARBA00022679"/>
    </source>
</evidence>
<dbReference type="GO" id="GO:0004479">
    <property type="term" value="F:methionyl-tRNA formyltransferase activity"/>
    <property type="evidence" value="ECO:0007669"/>
    <property type="project" value="UniProtKB-UniRule"/>
</dbReference>
<dbReference type="InterPro" id="IPR005794">
    <property type="entry name" value="Fmt"/>
</dbReference>
<gene>
    <name evidence="5" type="primary">fmt</name>
    <name evidence="8" type="ORF">AWW68_08200</name>
</gene>
<dbReference type="OrthoDB" id="9802815at2"/>
<dbReference type="CDD" id="cd08646">
    <property type="entry name" value="FMT_core_Met-tRNA-FMT_N"/>
    <property type="match status" value="1"/>
</dbReference>
<evidence type="ECO:0000313" key="9">
    <source>
        <dbReference type="Proteomes" id="UP000075606"/>
    </source>
</evidence>
<dbReference type="InterPro" id="IPR011034">
    <property type="entry name" value="Formyl_transferase-like_C_sf"/>
</dbReference>
<dbReference type="RefSeq" id="WP_068219714.1">
    <property type="nucleotide sequence ID" value="NZ_LRPC01000012.1"/>
</dbReference>
<dbReference type="STRING" id="333140.AWW68_08200"/>
<evidence type="ECO:0000256" key="2">
    <source>
        <dbReference type="ARBA" id="ARBA00012261"/>
    </source>
</evidence>
<dbReference type="InterPro" id="IPR005793">
    <property type="entry name" value="Formyl_trans_C"/>
</dbReference>
<evidence type="ECO:0000259" key="6">
    <source>
        <dbReference type="Pfam" id="PF00551"/>
    </source>
</evidence>
<dbReference type="EMBL" id="LRPC01000012">
    <property type="protein sequence ID" value="KYG75804.1"/>
    <property type="molecule type" value="Genomic_DNA"/>
</dbReference>
<comment type="function">
    <text evidence="5">Attaches a formyl group to the free amino group of methionyl-tRNA(fMet). The formyl group appears to play a dual role in the initiator identity of N-formylmethionyl-tRNA by promoting its recognition by IF2 and preventing the misappropriation of this tRNA by the elongation apparatus.</text>
</comment>
<evidence type="ECO:0000259" key="7">
    <source>
        <dbReference type="Pfam" id="PF02911"/>
    </source>
</evidence>
<dbReference type="NCBIfam" id="TIGR00460">
    <property type="entry name" value="fmt"/>
    <property type="match status" value="1"/>
</dbReference>
<feature type="domain" description="Formyl transferase N-terminal" evidence="6">
    <location>
        <begin position="5"/>
        <end position="175"/>
    </location>
</feature>
<dbReference type="PANTHER" id="PTHR11138:SF5">
    <property type="entry name" value="METHIONYL-TRNA FORMYLTRANSFERASE, MITOCHONDRIAL"/>
    <property type="match status" value="1"/>
</dbReference>
<feature type="domain" description="Formyl transferase C-terminal" evidence="7">
    <location>
        <begin position="206"/>
        <end position="304"/>
    </location>
</feature>
<dbReference type="InterPro" id="IPR002376">
    <property type="entry name" value="Formyl_transf_N"/>
</dbReference>
<evidence type="ECO:0000256" key="1">
    <source>
        <dbReference type="ARBA" id="ARBA00010699"/>
    </source>
</evidence>
<dbReference type="SUPFAM" id="SSF50486">
    <property type="entry name" value="FMT C-terminal domain-like"/>
    <property type="match status" value="1"/>
</dbReference>
<dbReference type="Proteomes" id="UP000075606">
    <property type="component" value="Unassembled WGS sequence"/>
</dbReference>
<evidence type="ECO:0000256" key="4">
    <source>
        <dbReference type="ARBA" id="ARBA00022917"/>
    </source>
</evidence>
<evidence type="ECO:0000313" key="8">
    <source>
        <dbReference type="EMBL" id="KYG75804.1"/>
    </source>
</evidence>
<dbReference type="CDD" id="cd08704">
    <property type="entry name" value="Met_tRNA_FMT_C"/>
    <property type="match status" value="1"/>
</dbReference>
<dbReference type="Gene3D" id="3.40.50.12230">
    <property type="match status" value="1"/>
</dbReference>
<evidence type="ECO:0000256" key="5">
    <source>
        <dbReference type="HAMAP-Rule" id="MF_00182"/>
    </source>
</evidence>
<accession>A0A150XAV0</accession>
<dbReference type="InterPro" id="IPR044135">
    <property type="entry name" value="Met-tRNA-FMT_C"/>
</dbReference>
<keyword evidence="4 5" id="KW-0648">Protein biosynthesis</keyword>
<organism evidence="8 9">
    <name type="scientific">Roseivirga spongicola</name>
    <dbReference type="NCBI Taxonomy" id="333140"/>
    <lineage>
        <taxon>Bacteria</taxon>
        <taxon>Pseudomonadati</taxon>
        <taxon>Bacteroidota</taxon>
        <taxon>Cytophagia</taxon>
        <taxon>Cytophagales</taxon>
        <taxon>Roseivirgaceae</taxon>
        <taxon>Roseivirga</taxon>
    </lineage>
</organism>
<name>A0A150XAV0_9BACT</name>
<protein>
    <recommendedName>
        <fullName evidence="2 5">Methionyl-tRNA formyltransferase</fullName>
        <ecNumber evidence="2 5">2.1.2.9</ecNumber>
    </recommendedName>
</protein>
<sequence length="306" mass="34360">MKDLRIIYMGTPEFAVPSLQILVENGFNVVAVITAPDKPKGRGQKLATSPVKDYAVSQDIPVLQPTNLKSPEFIEELKSYNANLQVVVAFRMLPEMVWNMPEIGTFNLHASLLPQYRGAAPINWAIINGEKETGVTTFFLKHEIDTGNIIFQEKEPIEEDDNVGDLYGRLMERGAGLVLKTVQAIQEDDYPQDPQDQSGEIKHAPKIFKETCEIDWSKTSEKVYNFIRGLSPYPAAWTMINGTQFKIYKAEKLELTSAGEKPGDYATDNKSYLHIQTGGSALSIKELQMQGKKRMNIEDFLRGNSL</sequence>
<dbReference type="Pfam" id="PF02911">
    <property type="entry name" value="Formyl_trans_C"/>
    <property type="match status" value="1"/>
</dbReference>
<keyword evidence="3 5" id="KW-0808">Transferase</keyword>
<dbReference type="InterPro" id="IPR036477">
    <property type="entry name" value="Formyl_transf_N_sf"/>
</dbReference>
<dbReference type="EC" id="2.1.2.9" evidence="2 5"/>
<comment type="catalytic activity">
    <reaction evidence="5">
        <text>L-methionyl-tRNA(fMet) + (6R)-10-formyltetrahydrofolate = N-formyl-L-methionyl-tRNA(fMet) + (6S)-5,6,7,8-tetrahydrofolate + H(+)</text>
        <dbReference type="Rhea" id="RHEA:24380"/>
        <dbReference type="Rhea" id="RHEA-COMP:9952"/>
        <dbReference type="Rhea" id="RHEA-COMP:9953"/>
        <dbReference type="ChEBI" id="CHEBI:15378"/>
        <dbReference type="ChEBI" id="CHEBI:57453"/>
        <dbReference type="ChEBI" id="CHEBI:78530"/>
        <dbReference type="ChEBI" id="CHEBI:78844"/>
        <dbReference type="ChEBI" id="CHEBI:195366"/>
        <dbReference type="EC" id="2.1.2.9"/>
    </reaction>
</comment>
<keyword evidence="9" id="KW-1185">Reference proteome</keyword>
<dbReference type="InterPro" id="IPR041711">
    <property type="entry name" value="Met-tRNA-FMT_N"/>
</dbReference>
<dbReference type="PANTHER" id="PTHR11138">
    <property type="entry name" value="METHIONYL-TRNA FORMYLTRANSFERASE"/>
    <property type="match status" value="1"/>
</dbReference>